<dbReference type="CDD" id="cd17324">
    <property type="entry name" value="MFS_NepI_like"/>
    <property type="match status" value="1"/>
</dbReference>
<dbReference type="RefSeq" id="WP_142539131.1">
    <property type="nucleotide sequence ID" value="NZ_BMIE01000004.1"/>
</dbReference>
<feature type="transmembrane region" description="Helical" evidence="8">
    <location>
        <begin position="253"/>
        <end position="271"/>
    </location>
</feature>
<feature type="domain" description="Major facilitator superfamily (MFS) profile" evidence="9">
    <location>
        <begin position="14"/>
        <end position="395"/>
    </location>
</feature>
<comment type="caution">
    <text evidence="10">The sequence shown here is derived from an EMBL/GenBank/DDBJ whole genome shotgun (WGS) entry which is preliminary data.</text>
</comment>
<evidence type="ECO:0000256" key="6">
    <source>
        <dbReference type="ARBA" id="ARBA00022989"/>
    </source>
</evidence>
<evidence type="ECO:0000259" key="9">
    <source>
        <dbReference type="PROSITE" id="PS50850"/>
    </source>
</evidence>
<evidence type="ECO:0000256" key="5">
    <source>
        <dbReference type="ARBA" id="ARBA00022692"/>
    </source>
</evidence>
<dbReference type="EMBL" id="VDGH01000006">
    <property type="protein sequence ID" value="TQR13250.1"/>
    <property type="molecule type" value="Genomic_DNA"/>
</dbReference>
<evidence type="ECO:0000256" key="8">
    <source>
        <dbReference type="SAM" id="Phobius"/>
    </source>
</evidence>
<feature type="transmembrane region" description="Helical" evidence="8">
    <location>
        <begin position="307"/>
        <end position="329"/>
    </location>
</feature>
<dbReference type="Proteomes" id="UP000317316">
    <property type="component" value="Unassembled WGS sequence"/>
</dbReference>
<reference evidence="10 11" key="1">
    <citation type="submission" date="2019-05" db="EMBL/GenBank/DDBJ databases">
        <title>Psychrobacillus vulpis sp. nov., a new species isolated from feces of a red fox that inhabits in The Tablas de Daimiel Natural Park, Albacete, Spain.</title>
        <authorList>
            <person name="Rodriguez M."/>
            <person name="Reina J.C."/>
            <person name="Bejar V."/>
            <person name="Llamas I."/>
        </authorList>
    </citation>
    <scope>NUCLEOTIDE SEQUENCE [LARGE SCALE GENOMIC DNA]</scope>
    <source>
        <strain evidence="10 11">NEAU-3TGS17</strain>
    </source>
</reference>
<dbReference type="Gene3D" id="1.20.1250.20">
    <property type="entry name" value="MFS general substrate transporter like domains"/>
    <property type="match status" value="1"/>
</dbReference>
<dbReference type="OrthoDB" id="63984at2"/>
<dbReference type="PANTHER" id="PTHR43271">
    <property type="entry name" value="BLL2771 PROTEIN"/>
    <property type="match status" value="1"/>
</dbReference>
<dbReference type="GO" id="GO:0022857">
    <property type="term" value="F:transmembrane transporter activity"/>
    <property type="evidence" value="ECO:0007669"/>
    <property type="project" value="InterPro"/>
</dbReference>
<keyword evidence="7 8" id="KW-0472">Membrane</keyword>
<sequence length="395" mass="43050">MDYIQKGTKEFKKTNLALFAAGFITFANLYSTQAVLPEFSKEFHISPAVASLSLSFATLALAISLVIFGSLSEAWGRKRLMTISIVSASVLTLAIAFSPSFEFLLALRVIQGIAFAGLPAIAMAYLGEEVEPKSLGVAMGLYISGNSVGGLAGRIIMGTMTDLFSWKVGMIFLGLLSIAISIYFVASLPTSKHFEPRKLQVKALAKSLLDHLRDPAMLCLFGIGFTLMAGFVSLYNYISFKLIDPPYSLSTTIVGWIFIIYLVGTFSSTWFGSLADRFGRQKVLISGIIIMFAGSLITLDVHLTLKIIGITIFTFGFFGTHSIASGWVSHRANHDKAQASSLYLFFYYVGSSIGGTAGGIFWSNFGWAGVVSLIAFFLLVAMLLSRFLHRFLVYE</sequence>
<keyword evidence="4" id="KW-1003">Cell membrane</keyword>
<dbReference type="SUPFAM" id="SSF103473">
    <property type="entry name" value="MFS general substrate transporter"/>
    <property type="match status" value="1"/>
</dbReference>
<gene>
    <name evidence="10" type="ORF">FG382_12105</name>
</gene>
<dbReference type="InterPro" id="IPR020846">
    <property type="entry name" value="MFS_dom"/>
</dbReference>
<accession>A0A544T725</accession>
<dbReference type="PROSITE" id="PS50850">
    <property type="entry name" value="MFS"/>
    <property type="match status" value="1"/>
</dbReference>
<evidence type="ECO:0000256" key="3">
    <source>
        <dbReference type="ARBA" id="ARBA00022448"/>
    </source>
</evidence>
<feature type="transmembrane region" description="Helical" evidence="8">
    <location>
        <begin position="283"/>
        <end position="301"/>
    </location>
</feature>
<name>A0A544T725_9BACI</name>
<evidence type="ECO:0000256" key="1">
    <source>
        <dbReference type="ARBA" id="ARBA00004651"/>
    </source>
</evidence>
<evidence type="ECO:0000313" key="11">
    <source>
        <dbReference type="Proteomes" id="UP000317316"/>
    </source>
</evidence>
<dbReference type="InterPro" id="IPR036259">
    <property type="entry name" value="MFS_trans_sf"/>
</dbReference>
<comment type="similarity">
    <text evidence="2">Belongs to the major facilitator superfamily.</text>
</comment>
<dbReference type="Pfam" id="PF07690">
    <property type="entry name" value="MFS_1"/>
    <property type="match status" value="2"/>
</dbReference>
<evidence type="ECO:0000256" key="7">
    <source>
        <dbReference type="ARBA" id="ARBA00023136"/>
    </source>
</evidence>
<keyword evidence="6 8" id="KW-1133">Transmembrane helix</keyword>
<keyword evidence="5 8" id="KW-0812">Transmembrane</keyword>
<feature type="transmembrane region" description="Helical" evidence="8">
    <location>
        <begin position="341"/>
        <end position="361"/>
    </location>
</feature>
<feature type="transmembrane region" description="Helical" evidence="8">
    <location>
        <begin position="367"/>
        <end position="388"/>
    </location>
</feature>
<organism evidence="10 11">
    <name type="scientific">Psychrobacillus lasiicapitis</name>
    <dbReference type="NCBI Taxonomy" id="1636719"/>
    <lineage>
        <taxon>Bacteria</taxon>
        <taxon>Bacillati</taxon>
        <taxon>Bacillota</taxon>
        <taxon>Bacilli</taxon>
        <taxon>Bacillales</taxon>
        <taxon>Bacillaceae</taxon>
        <taxon>Psychrobacillus</taxon>
    </lineage>
</organism>
<dbReference type="GO" id="GO:0005886">
    <property type="term" value="C:plasma membrane"/>
    <property type="evidence" value="ECO:0007669"/>
    <property type="project" value="UniProtKB-SubCell"/>
</dbReference>
<feature type="transmembrane region" description="Helical" evidence="8">
    <location>
        <begin position="16"/>
        <end position="36"/>
    </location>
</feature>
<dbReference type="InterPro" id="IPR011701">
    <property type="entry name" value="MFS"/>
</dbReference>
<feature type="transmembrane region" description="Helical" evidence="8">
    <location>
        <begin position="80"/>
        <end position="97"/>
    </location>
</feature>
<dbReference type="AlphaFoldDB" id="A0A544T725"/>
<keyword evidence="11" id="KW-1185">Reference proteome</keyword>
<evidence type="ECO:0000256" key="4">
    <source>
        <dbReference type="ARBA" id="ARBA00022475"/>
    </source>
</evidence>
<feature type="transmembrane region" description="Helical" evidence="8">
    <location>
        <begin position="48"/>
        <end position="68"/>
    </location>
</feature>
<proteinExistence type="inferred from homology"/>
<feature type="transmembrane region" description="Helical" evidence="8">
    <location>
        <begin position="216"/>
        <end position="238"/>
    </location>
</feature>
<evidence type="ECO:0000256" key="2">
    <source>
        <dbReference type="ARBA" id="ARBA00008335"/>
    </source>
</evidence>
<feature type="transmembrane region" description="Helical" evidence="8">
    <location>
        <begin position="135"/>
        <end position="156"/>
    </location>
</feature>
<evidence type="ECO:0000313" key="10">
    <source>
        <dbReference type="EMBL" id="TQR13250.1"/>
    </source>
</evidence>
<feature type="transmembrane region" description="Helical" evidence="8">
    <location>
        <begin position="168"/>
        <end position="188"/>
    </location>
</feature>
<comment type="subcellular location">
    <subcellularLocation>
        <location evidence="1">Cell membrane</location>
        <topology evidence="1">Multi-pass membrane protein</topology>
    </subcellularLocation>
</comment>
<protein>
    <submittedName>
        <fullName evidence="10">MFS transporter</fullName>
    </submittedName>
</protein>
<dbReference type="PANTHER" id="PTHR43271:SF1">
    <property type="entry name" value="INNER MEMBRANE TRANSPORT PROTEIN YNFM"/>
    <property type="match status" value="1"/>
</dbReference>
<feature type="transmembrane region" description="Helical" evidence="8">
    <location>
        <begin position="103"/>
        <end position="126"/>
    </location>
</feature>
<keyword evidence="3" id="KW-0813">Transport</keyword>